<evidence type="ECO:0000256" key="1">
    <source>
        <dbReference type="ARBA" id="ARBA00000085"/>
    </source>
</evidence>
<dbReference type="EC" id="2.7.13.3" evidence="4"/>
<dbReference type="Gene3D" id="3.30.450.40">
    <property type="match status" value="2"/>
</dbReference>
<organism evidence="20 21">
    <name type="scientific">Candidatus Chloroploca mongolica</name>
    <dbReference type="NCBI Taxonomy" id="2528176"/>
    <lineage>
        <taxon>Bacteria</taxon>
        <taxon>Bacillati</taxon>
        <taxon>Chloroflexota</taxon>
        <taxon>Chloroflexia</taxon>
        <taxon>Chloroflexales</taxon>
        <taxon>Chloroflexineae</taxon>
        <taxon>Oscillochloridaceae</taxon>
        <taxon>Candidatus Chloroploca</taxon>
    </lineage>
</organism>
<dbReference type="InterPro" id="IPR005467">
    <property type="entry name" value="His_kinase_dom"/>
</dbReference>
<feature type="transmembrane region" description="Helical" evidence="16">
    <location>
        <begin position="82"/>
        <end position="100"/>
    </location>
</feature>
<keyword evidence="11" id="KW-0408">Iron</keyword>
<comment type="caution">
    <text evidence="20">The sequence shown here is derived from an EMBL/GenBank/DDBJ whole genome shotgun (WGS) entry which is preliminary data.</text>
</comment>
<dbReference type="Proteomes" id="UP001193081">
    <property type="component" value="Unassembled WGS sequence"/>
</dbReference>
<proteinExistence type="predicted"/>
<protein>
    <recommendedName>
        <fullName evidence="5">Oxygen sensor histidine kinase NreB</fullName>
        <ecNumber evidence="4">2.7.13.3</ecNumber>
    </recommendedName>
    <alternativeName>
        <fullName evidence="15">Nitrogen regulation protein B</fullName>
    </alternativeName>
</protein>
<dbReference type="RefSeq" id="WP_135477134.1">
    <property type="nucleotide sequence ID" value="NZ_SIJK02000006.1"/>
</dbReference>
<dbReference type="InterPro" id="IPR003594">
    <property type="entry name" value="HATPase_dom"/>
</dbReference>
<evidence type="ECO:0000313" key="20">
    <source>
        <dbReference type="EMBL" id="MBP1465078.1"/>
    </source>
</evidence>
<reference evidence="20 21" key="1">
    <citation type="submission" date="2021-03" db="EMBL/GenBank/DDBJ databases">
        <authorList>
            <person name="Grouzdev D.S."/>
        </authorList>
    </citation>
    <scope>NUCLEOTIDE SEQUENCE [LARGE SCALE GENOMIC DNA]</scope>
    <source>
        <strain evidence="20 21">M50-1</strain>
    </source>
</reference>
<keyword evidence="9" id="KW-0479">Metal-binding</keyword>
<evidence type="ECO:0000256" key="4">
    <source>
        <dbReference type="ARBA" id="ARBA00012438"/>
    </source>
</evidence>
<evidence type="ECO:0000256" key="14">
    <source>
        <dbReference type="ARBA" id="ARBA00024827"/>
    </source>
</evidence>
<comment type="cofactor">
    <cofactor evidence="2">
        <name>[4Fe-4S] cluster</name>
        <dbReference type="ChEBI" id="CHEBI:49883"/>
    </cofactor>
</comment>
<evidence type="ECO:0000259" key="19">
    <source>
        <dbReference type="PROSITE" id="PS50113"/>
    </source>
</evidence>
<evidence type="ECO:0000313" key="21">
    <source>
        <dbReference type="Proteomes" id="UP001193081"/>
    </source>
</evidence>
<dbReference type="Gene3D" id="3.30.565.10">
    <property type="entry name" value="Histidine kinase-like ATPase, C-terminal domain"/>
    <property type="match status" value="1"/>
</dbReference>
<feature type="transmembrane region" description="Helical" evidence="16">
    <location>
        <begin position="131"/>
        <end position="154"/>
    </location>
</feature>
<keyword evidence="8" id="KW-0808">Transferase</keyword>
<evidence type="ECO:0000256" key="9">
    <source>
        <dbReference type="ARBA" id="ARBA00022723"/>
    </source>
</evidence>
<feature type="transmembrane region" description="Helical" evidence="16">
    <location>
        <begin position="166"/>
        <end position="189"/>
    </location>
</feature>
<keyword evidence="13" id="KW-0411">Iron-sulfur</keyword>
<dbReference type="PROSITE" id="PS50109">
    <property type="entry name" value="HIS_KIN"/>
    <property type="match status" value="1"/>
</dbReference>
<keyword evidence="16" id="KW-0812">Transmembrane</keyword>
<evidence type="ECO:0000256" key="2">
    <source>
        <dbReference type="ARBA" id="ARBA00001966"/>
    </source>
</evidence>
<feature type="transmembrane region" description="Helical" evidence="16">
    <location>
        <begin position="30"/>
        <end position="48"/>
    </location>
</feature>
<evidence type="ECO:0000256" key="13">
    <source>
        <dbReference type="ARBA" id="ARBA00023014"/>
    </source>
</evidence>
<evidence type="ECO:0000256" key="10">
    <source>
        <dbReference type="ARBA" id="ARBA00022777"/>
    </source>
</evidence>
<dbReference type="InterPro" id="IPR036890">
    <property type="entry name" value="HATPase_C_sf"/>
</dbReference>
<keyword evidence="7" id="KW-0963">Cytoplasm</keyword>
<dbReference type="CDD" id="cd16917">
    <property type="entry name" value="HATPase_UhpB-NarQ-NarX-like"/>
    <property type="match status" value="1"/>
</dbReference>
<dbReference type="PRINTS" id="PR00344">
    <property type="entry name" value="BCTRLSENSOR"/>
</dbReference>
<dbReference type="EMBL" id="SIJK02000006">
    <property type="protein sequence ID" value="MBP1465078.1"/>
    <property type="molecule type" value="Genomic_DNA"/>
</dbReference>
<dbReference type="NCBIfam" id="TIGR00229">
    <property type="entry name" value="sensory_box"/>
    <property type="match status" value="1"/>
</dbReference>
<keyword evidence="16" id="KW-1133">Transmembrane helix</keyword>
<feature type="domain" description="Histidine kinase" evidence="17">
    <location>
        <begin position="704"/>
        <end position="900"/>
    </location>
</feature>
<keyword evidence="16" id="KW-0472">Membrane</keyword>
<dbReference type="PROSITE" id="PS50112">
    <property type="entry name" value="PAS"/>
    <property type="match status" value="1"/>
</dbReference>
<accession>A0ABS4D6L7</accession>
<dbReference type="InterPro" id="IPR000700">
    <property type="entry name" value="PAS-assoc_C"/>
</dbReference>
<keyword evidence="6" id="KW-0004">4Fe-4S</keyword>
<evidence type="ECO:0000256" key="7">
    <source>
        <dbReference type="ARBA" id="ARBA00022490"/>
    </source>
</evidence>
<feature type="domain" description="PAS" evidence="18">
    <location>
        <begin position="227"/>
        <end position="275"/>
    </location>
</feature>
<dbReference type="InterPro" id="IPR035965">
    <property type="entry name" value="PAS-like_dom_sf"/>
</dbReference>
<keyword evidence="10" id="KW-0418">Kinase</keyword>
<comment type="subcellular location">
    <subcellularLocation>
        <location evidence="3">Cytoplasm</location>
    </subcellularLocation>
</comment>
<dbReference type="InterPro" id="IPR050482">
    <property type="entry name" value="Sensor_HK_TwoCompSys"/>
</dbReference>
<evidence type="ECO:0000256" key="3">
    <source>
        <dbReference type="ARBA" id="ARBA00004496"/>
    </source>
</evidence>
<dbReference type="Pfam" id="PF08448">
    <property type="entry name" value="PAS_4"/>
    <property type="match status" value="1"/>
</dbReference>
<evidence type="ECO:0000256" key="5">
    <source>
        <dbReference type="ARBA" id="ARBA00017322"/>
    </source>
</evidence>
<dbReference type="Gene3D" id="3.30.450.20">
    <property type="entry name" value="PAS domain"/>
    <property type="match status" value="1"/>
</dbReference>
<evidence type="ECO:0000256" key="12">
    <source>
        <dbReference type="ARBA" id="ARBA00023012"/>
    </source>
</evidence>
<evidence type="ECO:0000256" key="6">
    <source>
        <dbReference type="ARBA" id="ARBA00022485"/>
    </source>
</evidence>
<comment type="catalytic activity">
    <reaction evidence="1">
        <text>ATP + protein L-histidine = ADP + protein N-phospho-L-histidine.</text>
        <dbReference type="EC" id="2.7.13.3"/>
    </reaction>
</comment>
<evidence type="ECO:0000256" key="11">
    <source>
        <dbReference type="ARBA" id="ARBA00023004"/>
    </source>
</evidence>
<dbReference type="SUPFAM" id="SSF55781">
    <property type="entry name" value="GAF domain-like"/>
    <property type="match status" value="2"/>
</dbReference>
<dbReference type="PROSITE" id="PS50113">
    <property type="entry name" value="PAC"/>
    <property type="match status" value="1"/>
</dbReference>
<evidence type="ECO:0000256" key="15">
    <source>
        <dbReference type="ARBA" id="ARBA00030800"/>
    </source>
</evidence>
<dbReference type="SUPFAM" id="SSF55785">
    <property type="entry name" value="PYP-like sensor domain (PAS domain)"/>
    <property type="match status" value="1"/>
</dbReference>
<dbReference type="InterPro" id="IPR029016">
    <property type="entry name" value="GAF-like_dom_sf"/>
</dbReference>
<evidence type="ECO:0000256" key="8">
    <source>
        <dbReference type="ARBA" id="ARBA00022679"/>
    </source>
</evidence>
<comment type="function">
    <text evidence="14">Member of the two-component regulatory system NreB/NreC involved in the control of dissimilatory nitrate/nitrite reduction in response to oxygen. NreB functions as a direct oxygen sensor histidine kinase which is autophosphorylated, in the absence of oxygen, probably at the conserved histidine residue, and transfers its phosphate group probably to a conserved aspartate residue of NreC. NreB/NreC activates the expression of the nitrate (narGHJI) and nitrite (nir) reductase operons, as well as the putative nitrate transporter gene narT.</text>
</comment>
<feature type="transmembrane region" description="Helical" evidence="16">
    <location>
        <begin position="54"/>
        <end position="75"/>
    </location>
</feature>
<sequence>MFTGESTSASTITPDQPDALQRWRDRLLKVLIRVALVFFGLHYLLYFVERWETQQFVSLGIRTLLLIALFVLVFIPENRYRLQLYTLLSIGLGLAIISTFQYGLVGIGRLHLLFTVILASLLLEPRRAVPFTVFAVTLVAGILVGMAVGIVPVAPDLGVRVVSTDALLVNTVALITYAVLIGNAIGWLINRLSRSLRETATALAERDRLNSQLELLVEARTEELRRSQALLQTLIDNSPIAVYVKSSDGHYLLTNAFTQQALNLSQEELEGKRDLDLFGERALPWRIQEQEAIARGRPIEREIEHMQDGTLHTYYVTKFPIYDATGAMMAVGGIAYDMTPRKLAEGRLAYQLRVQLAIARCARQLLRANVEDMQHQALLMRVFEEFRQATDLYHIGLYILQPINGVPAYRALFQSPDPMRIDDGTPLAEVNPVFLARLLRGEPVGGPAEKIFIPGSPKHAFWQRRKIAGIAATLITVEGRPWGFVGFGFAGPYRPLEPEELALLSAMAEMVGAFLSRLEANRMLRQRLDGLAALNQIAQSLMSWTDLPMALRTVGRALLPLFEANRIAIWLCEEQTENLVALAVIGHTDAISSGQVVPMDALTPAQMVLASLNGTVTTEPACALLLGPDDGTAPSTGTYLMQPLIARKRGFGLFVIHAPPERTTFGTNERELAQIIAGMLSSAIENARLYQDTMVRTAQEERRRLARELHDSITQSLYSMTLLARAWTMTVHEATTEDLTNWFRQIEEISLQALKEMRLLIYQLRSPQLDQQGLAEALRLRLEAVEERTGIKVCLDADRYQRLLPSMVEPQLYAIAQEALNNALRHAGASLLSVVLCSDEAHGVLLEVNDNGRGFLTVAPSAGLGLITMRERAEAIGGELHVASAPGHGTVVRVTVPLLALGNGAAPGTKPFAESAVMMR</sequence>
<dbReference type="InterPro" id="IPR000014">
    <property type="entry name" value="PAS"/>
</dbReference>
<evidence type="ECO:0000259" key="17">
    <source>
        <dbReference type="PROSITE" id="PS50109"/>
    </source>
</evidence>
<dbReference type="InterPro" id="IPR048437">
    <property type="entry name" value="MASE11"/>
</dbReference>
<gene>
    <name evidence="20" type="ORF">EYB53_005095</name>
</gene>
<dbReference type="Gene3D" id="1.20.5.1930">
    <property type="match status" value="1"/>
</dbReference>
<dbReference type="SUPFAM" id="SSF55874">
    <property type="entry name" value="ATPase domain of HSP90 chaperone/DNA topoisomerase II/histidine kinase"/>
    <property type="match status" value="1"/>
</dbReference>
<dbReference type="Pfam" id="PF02518">
    <property type="entry name" value="HATPase_c"/>
    <property type="match status" value="1"/>
</dbReference>
<feature type="domain" description="PAC" evidence="19">
    <location>
        <begin position="297"/>
        <end position="350"/>
    </location>
</feature>
<dbReference type="InterPro" id="IPR013656">
    <property type="entry name" value="PAS_4"/>
</dbReference>
<dbReference type="Pfam" id="PF07730">
    <property type="entry name" value="HisKA_3"/>
    <property type="match status" value="1"/>
</dbReference>
<evidence type="ECO:0000259" key="18">
    <source>
        <dbReference type="PROSITE" id="PS50112"/>
    </source>
</evidence>
<dbReference type="Pfam" id="PF13492">
    <property type="entry name" value="GAF_3"/>
    <property type="match status" value="1"/>
</dbReference>
<keyword evidence="21" id="KW-1185">Reference proteome</keyword>
<dbReference type="SMART" id="SM00065">
    <property type="entry name" value="GAF"/>
    <property type="match status" value="1"/>
</dbReference>
<dbReference type="PANTHER" id="PTHR24421">
    <property type="entry name" value="NITRATE/NITRITE SENSOR PROTEIN NARX-RELATED"/>
    <property type="match status" value="1"/>
</dbReference>
<dbReference type="Pfam" id="PF20969">
    <property type="entry name" value="MASE11"/>
    <property type="match status" value="1"/>
</dbReference>
<evidence type="ECO:0000256" key="16">
    <source>
        <dbReference type="SAM" id="Phobius"/>
    </source>
</evidence>
<keyword evidence="12" id="KW-0902">Two-component regulatory system</keyword>
<dbReference type="InterPro" id="IPR003018">
    <property type="entry name" value="GAF"/>
</dbReference>
<dbReference type="InterPro" id="IPR004358">
    <property type="entry name" value="Sig_transdc_His_kin-like_C"/>
</dbReference>
<dbReference type="SMART" id="SM00387">
    <property type="entry name" value="HATPase_c"/>
    <property type="match status" value="1"/>
</dbReference>
<dbReference type="InterPro" id="IPR011712">
    <property type="entry name" value="Sig_transdc_His_kin_sub3_dim/P"/>
</dbReference>
<name>A0ABS4D6L7_9CHLR</name>